<organism evidence="2 3">
    <name type="scientific">Liquidambar formosana</name>
    <name type="common">Formosan gum</name>
    <dbReference type="NCBI Taxonomy" id="63359"/>
    <lineage>
        <taxon>Eukaryota</taxon>
        <taxon>Viridiplantae</taxon>
        <taxon>Streptophyta</taxon>
        <taxon>Embryophyta</taxon>
        <taxon>Tracheophyta</taxon>
        <taxon>Spermatophyta</taxon>
        <taxon>Magnoliopsida</taxon>
        <taxon>eudicotyledons</taxon>
        <taxon>Gunneridae</taxon>
        <taxon>Pentapetalae</taxon>
        <taxon>Saxifragales</taxon>
        <taxon>Altingiaceae</taxon>
        <taxon>Liquidambar</taxon>
    </lineage>
</organism>
<feature type="compositionally biased region" description="Polar residues" evidence="1">
    <location>
        <begin position="17"/>
        <end position="39"/>
    </location>
</feature>
<protein>
    <submittedName>
        <fullName evidence="2">Uncharacterized protein</fullName>
    </submittedName>
</protein>
<dbReference type="AlphaFoldDB" id="A0AAP0X831"/>
<name>A0AAP0X831_LIQFO</name>
<keyword evidence="3" id="KW-1185">Reference proteome</keyword>
<gene>
    <name evidence="2" type="ORF">L1049_008135</name>
</gene>
<feature type="region of interest" description="Disordered" evidence="1">
    <location>
        <begin position="14"/>
        <end position="39"/>
    </location>
</feature>
<evidence type="ECO:0000313" key="3">
    <source>
        <dbReference type="Proteomes" id="UP001415857"/>
    </source>
</evidence>
<comment type="caution">
    <text evidence="2">The sequence shown here is derived from an EMBL/GenBank/DDBJ whole genome shotgun (WGS) entry which is preliminary data.</text>
</comment>
<accession>A0AAP0X831</accession>
<evidence type="ECO:0000313" key="2">
    <source>
        <dbReference type="EMBL" id="KAK9289973.1"/>
    </source>
</evidence>
<evidence type="ECO:0000256" key="1">
    <source>
        <dbReference type="SAM" id="MobiDB-lite"/>
    </source>
</evidence>
<reference evidence="2 3" key="1">
    <citation type="journal article" date="2024" name="Plant J.">
        <title>Genome sequences and population genomics reveal climatic adaptation and genomic divergence between two closely related sweetgum species.</title>
        <authorList>
            <person name="Xu W.Q."/>
            <person name="Ren C.Q."/>
            <person name="Zhang X.Y."/>
            <person name="Comes H.P."/>
            <person name="Liu X.H."/>
            <person name="Li Y.G."/>
            <person name="Kettle C.J."/>
            <person name="Jalonen R."/>
            <person name="Gaisberger H."/>
            <person name="Ma Y.Z."/>
            <person name="Qiu Y.X."/>
        </authorList>
    </citation>
    <scope>NUCLEOTIDE SEQUENCE [LARGE SCALE GENOMIC DNA]</scope>
    <source>
        <strain evidence="2">Hangzhou</strain>
    </source>
</reference>
<proteinExistence type="predicted"/>
<sequence>MPLLHYCEHKHRDIMTGHTQNSQRSNDENIANTNKSANKTLANNSYCAKAISLTLGRGDRD</sequence>
<dbReference type="Proteomes" id="UP001415857">
    <property type="component" value="Unassembled WGS sequence"/>
</dbReference>
<dbReference type="EMBL" id="JBBPBK010000002">
    <property type="protein sequence ID" value="KAK9289973.1"/>
    <property type="molecule type" value="Genomic_DNA"/>
</dbReference>